<dbReference type="PANTHER" id="PTHR34719">
    <property type="entry name" value="NICKEL-RESPONSIVE REGULATOR"/>
    <property type="match status" value="1"/>
</dbReference>
<dbReference type="InterPro" id="IPR013321">
    <property type="entry name" value="Arc_rbn_hlx_hlx"/>
</dbReference>
<proteinExistence type="inferred from homology"/>
<comment type="caution">
    <text evidence="7">The sequence shown here is derived from an EMBL/GenBank/DDBJ whole genome shotgun (WGS) entry which is preliminary data.</text>
</comment>
<evidence type="ECO:0000259" key="5">
    <source>
        <dbReference type="Pfam" id="PF01402"/>
    </source>
</evidence>
<dbReference type="CDD" id="cd22231">
    <property type="entry name" value="RHH_NikR_HicB-like"/>
    <property type="match status" value="1"/>
</dbReference>
<dbReference type="Proteomes" id="UP000050360">
    <property type="component" value="Unassembled WGS sequence"/>
</dbReference>
<name>A0A0P7ZFK9_9EURY</name>
<dbReference type="InterPro" id="IPR014864">
    <property type="entry name" value="TF_NikR_Ni-bd_C"/>
</dbReference>
<evidence type="ECO:0000313" key="8">
    <source>
        <dbReference type="Proteomes" id="UP000050360"/>
    </source>
</evidence>
<evidence type="ECO:0000256" key="4">
    <source>
        <dbReference type="ARBA" id="ARBA00023163"/>
    </source>
</evidence>
<keyword evidence="2" id="KW-0805">Transcription regulation</keyword>
<feature type="domain" description="Transcription factor NikR nickel binding C-terminal" evidence="6">
    <location>
        <begin position="58"/>
        <end position="123"/>
    </location>
</feature>
<dbReference type="AlphaFoldDB" id="A0A0P7ZFK9"/>
<dbReference type="GO" id="GO:0006355">
    <property type="term" value="P:regulation of DNA-templated transcription"/>
    <property type="evidence" value="ECO:0007669"/>
    <property type="project" value="InterPro"/>
</dbReference>
<evidence type="ECO:0000256" key="3">
    <source>
        <dbReference type="ARBA" id="ARBA00023125"/>
    </source>
</evidence>
<gene>
    <name evidence="7" type="ORF">MPEBLZ_01751</name>
</gene>
<dbReference type="GO" id="GO:0003677">
    <property type="term" value="F:DNA binding"/>
    <property type="evidence" value="ECO:0007669"/>
    <property type="project" value="UniProtKB-KW"/>
</dbReference>
<dbReference type="Gene3D" id="3.30.70.1150">
    <property type="entry name" value="ACT-like. Chain A, domain 2"/>
    <property type="match status" value="1"/>
</dbReference>
<keyword evidence="4" id="KW-0804">Transcription</keyword>
<organism evidence="7 8">
    <name type="scientific">Candidatus Methanoperedens nitratireducens</name>
    <dbReference type="NCBI Taxonomy" id="1392998"/>
    <lineage>
        <taxon>Archaea</taxon>
        <taxon>Methanobacteriati</taxon>
        <taxon>Methanobacteriota</taxon>
        <taxon>Stenosarchaea group</taxon>
        <taxon>Methanomicrobia</taxon>
        <taxon>Methanosarcinales</taxon>
        <taxon>ANME-2 cluster</taxon>
        <taxon>Candidatus Methanoperedentaceae</taxon>
        <taxon>Candidatus Methanoperedens</taxon>
    </lineage>
</organism>
<dbReference type="InterPro" id="IPR045865">
    <property type="entry name" value="ACT-like_dom_sf"/>
</dbReference>
<evidence type="ECO:0000256" key="1">
    <source>
        <dbReference type="ARBA" id="ARBA00008478"/>
    </source>
</evidence>
<dbReference type="InterPro" id="IPR002145">
    <property type="entry name" value="CopG"/>
</dbReference>
<reference evidence="7 8" key="1">
    <citation type="submission" date="2015-09" db="EMBL/GenBank/DDBJ databases">
        <title>A metagenomics-based metabolic model of nitrate-dependent anaerobic oxidation of methane by Methanoperedens-like archaea.</title>
        <authorList>
            <person name="Arshad A."/>
            <person name="Speth D.R."/>
            <person name="De Graaf R.M."/>
            <person name="Op Den Camp H.J."/>
            <person name="Jetten M.S."/>
            <person name="Welte C.U."/>
        </authorList>
    </citation>
    <scope>NUCLEOTIDE SEQUENCE [LARGE SCALE GENOMIC DNA]</scope>
</reference>
<dbReference type="InterPro" id="IPR027271">
    <property type="entry name" value="Acetolactate_synth/TF_NikR_C"/>
</dbReference>
<dbReference type="Gene3D" id="1.10.1220.10">
    <property type="entry name" value="Met repressor-like"/>
    <property type="match status" value="1"/>
</dbReference>
<dbReference type="PANTHER" id="PTHR34719:SF2">
    <property type="entry name" value="NICKEL-RESPONSIVE REGULATOR"/>
    <property type="match status" value="1"/>
</dbReference>
<sequence>MVVISISLSGTELKEFDNITNKLGFSSRSDAVREALHRFVAQNKWIEHIDSATPFIATIVYDDKREQPVHNIIHDFKNIVKSATHTNFGDRCAEWVILQGDNDSIKQFVERISAIKDVTVCRCSV</sequence>
<feature type="domain" description="Ribbon-helix-helix protein CopG" evidence="5">
    <location>
        <begin position="2"/>
        <end position="42"/>
    </location>
</feature>
<evidence type="ECO:0000259" key="6">
    <source>
        <dbReference type="Pfam" id="PF08753"/>
    </source>
</evidence>
<dbReference type="EMBL" id="LKCM01000137">
    <property type="protein sequence ID" value="KPQ43568.1"/>
    <property type="molecule type" value="Genomic_DNA"/>
</dbReference>
<keyword evidence="3" id="KW-0238">DNA-binding</keyword>
<dbReference type="Pfam" id="PF08753">
    <property type="entry name" value="NikR_C"/>
    <property type="match status" value="1"/>
</dbReference>
<protein>
    <submittedName>
        <fullName evidence="7">Nickel responsive regulator</fullName>
    </submittedName>
</protein>
<comment type="similarity">
    <text evidence="1">Belongs to the transcriptional regulatory CopG/NikR family.</text>
</comment>
<dbReference type="Pfam" id="PF01402">
    <property type="entry name" value="RHH_1"/>
    <property type="match status" value="1"/>
</dbReference>
<dbReference type="SUPFAM" id="SSF47598">
    <property type="entry name" value="Ribbon-helix-helix"/>
    <property type="match status" value="1"/>
</dbReference>
<evidence type="ECO:0000256" key="2">
    <source>
        <dbReference type="ARBA" id="ARBA00023015"/>
    </source>
</evidence>
<accession>A0A0P7ZFK9</accession>
<dbReference type="InterPro" id="IPR050192">
    <property type="entry name" value="CopG/NikR_regulator"/>
</dbReference>
<evidence type="ECO:0000313" key="7">
    <source>
        <dbReference type="EMBL" id="KPQ43568.1"/>
    </source>
</evidence>
<dbReference type="InterPro" id="IPR010985">
    <property type="entry name" value="Ribbon_hlx_hlx"/>
</dbReference>
<dbReference type="SUPFAM" id="SSF55021">
    <property type="entry name" value="ACT-like"/>
    <property type="match status" value="1"/>
</dbReference>